<feature type="domain" description="Glycosyltransferase subfamily 4-like N-terminal" evidence="1">
    <location>
        <begin position="17"/>
        <end position="198"/>
    </location>
</feature>
<dbReference type="Proteomes" id="UP000564885">
    <property type="component" value="Unassembled WGS sequence"/>
</dbReference>
<dbReference type="PANTHER" id="PTHR45947:SF3">
    <property type="entry name" value="SULFOQUINOVOSYL TRANSFERASE SQD2"/>
    <property type="match status" value="1"/>
</dbReference>
<dbReference type="InterPro" id="IPR028098">
    <property type="entry name" value="Glyco_trans_4-like_N"/>
</dbReference>
<evidence type="ECO:0000259" key="1">
    <source>
        <dbReference type="Pfam" id="PF13439"/>
    </source>
</evidence>
<evidence type="ECO:0000313" key="2">
    <source>
        <dbReference type="EMBL" id="NNM74083.1"/>
    </source>
</evidence>
<dbReference type="GO" id="GO:0016757">
    <property type="term" value="F:glycosyltransferase activity"/>
    <property type="evidence" value="ECO:0007669"/>
    <property type="project" value="TreeGrafter"/>
</dbReference>
<proteinExistence type="predicted"/>
<reference evidence="2 3" key="1">
    <citation type="submission" date="2020-04" db="EMBL/GenBank/DDBJ databases">
        <title>Enterovirga sp. isolate from soil.</title>
        <authorList>
            <person name="Chea S."/>
            <person name="Kim D.-U."/>
        </authorList>
    </citation>
    <scope>NUCLEOTIDE SEQUENCE [LARGE SCALE GENOMIC DNA]</scope>
    <source>
        <strain evidence="2 3">DB1703</strain>
    </source>
</reference>
<dbReference type="Pfam" id="PF13439">
    <property type="entry name" value="Glyco_transf_4"/>
    <property type="match status" value="1"/>
</dbReference>
<dbReference type="Gene3D" id="3.40.50.2000">
    <property type="entry name" value="Glycogen Phosphorylase B"/>
    <property type="match status" value="2"/>
</dbReference>
<dbReference type="AlphaFoldDB" id="A0A849IJG5"/>
<name>A0A849IJG5_9HYPH</name>
<dbReference type="CDD" id="cd03801">
    <property type="entry name" value="GT4_PimA-like"/>
    <property type="match status" value="1"/>
</dbReference>
<dbReference type="PANTHER" id="PTHR45947">
    <property type="entry name" value="SULFOQUINOVOSYL TRANSFERASE SQD2"/>
    <property type="match status" value="1"/>
</dbReference>
<organism evidence="2 3">
    <name type="scientific">Enterovirga aerilata</name>
    <dbReference type="NCBI Taxonomy" id="2730920"/>
    <lineage>
        <taxon>Bacteria</taxon>
        <taxon>Pseudomonadati</taxon>
        <taxon>Pseudomonadota</taxon>
        <taxon>Alphaproteobacteria</taxon>
        <taxon>Hyphomicrobiales</taxon>
        <taxon>Methylobacteriaceae</taxon>
        <taxon>Enterovirga</taxon>
    </lineage>
</organism>
<keyword evidence="2" id="KW-0808">Transferase</keyword>
<keyword evidence="3" id="KW-1185">Reference proteome</keyword>
<sequence length="423" mass="45652">MRVLSAIVIPPHLTASGAVRAGERLSAELSRQCDITVASMLNGRAAHVGAPGDPAAKRQEVRTGLPPLLPWSRVPQGYRTPFYRSDIPAIVRRGAFDLVHLHNPMPGFELERIAGACRRRRIPYVISTHGYNEIAHGEQIHGFGRAQRLAWRRLVLAPVARATARASGIFALSPADIPIVRGMGYRGEITIVTNGVDLPAPAEDAQSAAVLSRHGIPPRRAGEPLTFMFLANHTPNKGLPILLEAFRRLRCPFRLVIGGEKRAGIDYEGALRACGPGQEILVTGRLDDAELSPLFRRSDCFIFPTLADTLPLAVLEAMAHGLPVIASRVGGIPFEVDDASGILIPPGHPEALARAIGRLVARPSALAEMGRGARRRVEQLFTWPVAAEQALAGYERALAAVPRAHRAPPPRSVSLPRHQDAIG</sequence>
<dbReference type="SUPFAM" id="SSF53756">
    <property type="entry name" value="UDP-Glycosyltransferase/glycogen phosphorylase"/>
    <property type="match status" value="1"/>
</dbReference>
<accession>A0A849IJG5</accession>
<dbReference type="EMBL" id="JABEPP010000004">
    <property type="protein sequence ID" value="NNM74083.1"/>
    <property type="molecule type" value="Genomic_DNA"/>
</dbReference>
<dbReference type="Pfam" id="PF13692">
    <property type="entry name" value="Glyco_trans_1_4"/>
    <property type="match status" value="1"/>
</dbReference>
<protein>
    <submittedName>
        <fullName evidence="2">Glycosyltransferase family 4 protein</fullName>
    </submittedName>
</protein>
<dbReference type="RefSeq" id="WP_171219508.1">
    <property type="nucleotide sequence ID" value="NZ_JABEPP010000004.1"/>
</dbReference>
<comment type="caution">
    <text evidence="2">The sequence shown here is derived from an EMBL/GenBank/DDBJ whole genome shotgun (WGS) entry which is preliminary data.</text>
</comment>
<evidence type="ECO:0000313" key="3">
    <source>
        <dbReference type="Proteomes" id="UP000564885"/>
    </source>
</evidence>
<dbReference type="InterPro" id="IPR050194">
    <property type="entry name" value="Glycosyltransferase_grp1"/>
</dbReference>
<gene>
    <name evidence="2" type="ORF">HJG44_17040</name>
</gene>